<feature type="transmembrane region" description="Helical" evidence="1">
    <location>
        <begin position="6"/>
        <end position="32"/>
    </location>
</feature>
<protein>
    <recommendedName>
        <fullName evidence="3">Copper resistance protein D domain-containing protein</fullName>
    </recommendedName>
</protein>
<evidence type="ECO:0008006" key="3">
    <source>
        <dbReference type="Google" id="ProtNLM"/>
    </source>
</evidence>
<name>A0A383END9_9ZZZZ</name>
<sequence length="151" mass="16676">MDVTEVLSIIIRWLHAIASATWVGGGIFYVLVLRPSLKQIETDTMISISDDFRSMVTTSMTILLITGAILTFERLTSGFVGTLYVVTLGTKIALALYMFYLVRFIRTRDRENAYGKFTSLLSGPTAVVILGAVIFLLADILNSIFEKGLIS</sequence>
<organism evidence="2">
    <name type="scientific">marine metagenome</name>
    <dbReference type="NCBI Taxonomy" id="408172"/>
    <lineage>
        <taxon>unclassified sequences</taxon>
        <taxon>metagenomes</taxon>
        <taxon>ecological metagenomes</taxon>
    </lineage>
</organism>
<keyword evidence="1" id="KW-0812">Transmembrane</keyword>
<evidence type="ECO:0000256" key="1">
    <source>
        <dbReference type="SAM" id="Phobius"/>
    </source>
</evidence>
<evidence type="ECO:0000313" key="2">
    <source>
        <dbReference type="EMBL" id="SVE58291.1"/>
    </source>
</evidence>
<feature type="transmembrane region" description="Helical" evidence="1">
    <location>
        <begin position="84"/>
        <end position="105"/>
    </location>
</feature>
<feature type="transmembrane region" description="Helical" evidence="1">
    <location>
        <begin position="52"/>
        <end position="72"/>
    </location>
</feature>
<proteinExistence type="predicted"/>
<accession>A0A383END9</accession>
<gene>
    <name evidence="2" type="ORF">METZ01_LOCUS511145</name>
</gene>
<feature type="transmembrane region" description="Helical" evidence="1">
    <location>
        <begin position="117"/>
        <end position="138"/>
    </location>
</feature>
<dbReference type="AlphaFoldDB" id="A0A383END9"/>
<dbReference type="EMBL" id="UINC01227418">
    <property type="protein sequence ID" value="SVE58291.1"/>
    <property type="molecule type" value="Genomic_DNA"/>
</dbReference>
<reference evidence="2" key="1">
    <citation type="submission" date="2018-05" db="EMBL/GenBank/DDBJ databases">
        <authorList>
            <person name="Lanie J.A."/>
            <person name="Ng W.-L."/>
            <person name="Kazmierczak K.M."/>
            <person name="Andrzejewski T.M."/>
            <person name="Davidsen T.M."/>
            <person name="Wayne K.J."/>
            <person name="Tettelin H."/>
            <person name="Glass J.I."/>
            <person name="Rusch D."/>
            <person name="Podicherti R."/>
            <person name="Tsui H.-C.T."/>
            <person name="Winkler M.E."/>
        </authorList>
    </citation>
    <scope>NUCLEOTIDE SEQUENCE</scope>
</reference>
<keyword evidence="1" id="KW-1133">Transmembrane helix</keyword>
<keyword evidence="1" id="KW-0472">Membrane</keyword>